<dbReference type="PANTHER" id="PTHR48050:SF13">
    <property type="entry name" value="STEROL 3-BETA-GLUCOSYLTRANSFERASE UGT80A2"/>
    <property type="match status" value="1"/>
</dbReference>
<dbReference type="STRING" id="927083.DB32_002355"/>
<evidence type="ECO:0000313" key="3">
    <source>
        <dbReference type="Proteomes" id="UP000034883"/>
    </source>
</evidence>
<dbReference type="GO" id="GO:0017000">
    <property type="term" value="P:antibiotic biosynthetic process"/>
    <property type="evidence" value="ECO:0007669"/>
    <property type="project" value="UniProtKB-ARBA"/>
</dbReference>
<dbReference type="PANTHER" id="PTHR48050">
    <property type="entry name" value="STEROL 3-BETA-GLUCOSYLTRANSFERASE"/>
    <property type="match status" value="1"/>
</dbReference>
<dbReference type="InterPro" id="IPR050426">
    <property type="entry name" value="Glycosyltransferase_28"/>
</dbReference>
<organism evidence="2 3">
    <name type="scientific">Sandaracinus amylolyticus</name>
    <dbReference type="NCBI Taxonomy" id="927083"/>
    <lineage>
        <taxon>Bacteria</taxon>
        <taxon>Pseudomonadati</taxon>
        <taxon>Myxococcota</taxon>
        <taxon>Polyangia</taxon>
        <taxon>Polyangiales</taxon>
        <taxon>Sandaracinaceae</taxon>
        <taxon>Sandaracinus</taxon>
    </lineage>
</organism>
<sequence length="404" mass="44033">MQPFVALARALAMRGADVELAAPENFAPFVMSAGVRFVALPGDVQALMQSERGRRVLARGDRLTWAREMWSFLEPRWDGIADRVDELAERADAMIVHALSVPFALAAIDLARMPFGIGLMIPAGAPTRAYPSPMIASRSLGPLNAATHLAAERAMWALHADRVDARRRRAGLSALRRDGYAEARRARVPVLHAWDDALLPHPSDLPPHVLSTGEWTLDVSLDPPLDHALDAWIDEGDAPVYVGFGSLPMVDPRKTLAMVERVTARLGVRALIAAGWTASSLHTDAPHVRISGEVDHAYVLPRCRAAVHHGGAGTVHATLRAGLPSVIASVYADQPFWGRRIEAMELGATFPVQRLDARRLERALEIALRHDVRARALAVGTRMRDDGADVAARFVVEKLAHVTH</sequence>
<reference evidence="2 3" key="1">
    <citation type="submission" date="2015-03" db="EMBL/GenBank/DDBJ databases">
        <title>Genome assembly of Sandaracinus amylolyticus DSM 53668.</title>
        <authorList>
            <person name="Sharma G."/>
            <person name="Subramanian S."/>
        </authorList>
    </citation>
    <scope>NUCLEOTIDE SEQUENCE [LARGE SCALE GENOMIC DNA]</scope>
    <source>
        <strain evidence="2 3">DSM 53668</strain>
    </source>
</reference>
<dbReference type="EMBL" id="CP011125">
    <property type="protein sequence ID" value="AKF05206.1"/>
    <property type="molecule type" value="Genomic_DNA"/>
</dbReference>
<accession>A0A0F6W1M6</accession>
<dbReference type="SUPFAM" id="SSF53756">
    <property type="entry name" value="UDP-Glycosyltransferase/glycogen phosphorylase"/>
    <property type="match status" value="1"/>
</dbReference>
<dbReference type="Pfam" id="PF06722">
    <property type="entry name" value="EryCIII-like_C"/>
    <property type="match status" value="1"/>
</dbReference>
<feature type="domain" description="Erythromycin biosynthesis protein CIII-like C-terminal" evidence="1">
    <location>
        <begin position="286"/>
        <end position="386"/>
    </location>
</feature>
<protein>
    <submittedName>
        <fullName evidence="2">UDP-glucose sterol glucosyltransferase</fullName>
    </submittedName>
</protein>
<dbReference type="InterPro" id="IPR002213">
    <property type="entry name" value="UDP_glucos_trans"/>
</dbReference>
<keyword evidence="2" id="KW-0808">Transferase</keyword>
<dbReference type="KEGG" id="samy:DB32_002355"/>
<evidence type="ECO:0000259" key="1">
    <source>
        <dbReference type="Pfam" id="PF06722"/>
    </source>
</evidence>
<dbReference type="InterPro" id="IPR010610">
    <property type="entry name" value="EryCIII-like_C"/>
</dbReference>
<dbReference type="AlphaFoldDB" id="A0A0F6W1M6"/>
<dbReference type="FunFam" id="3.40.50.2000:FF:000009">
    <property type="entry name" value="Sterol 3-beta-glucosyltransferase UGT80A2"/>
    <property type="match status" value="1"/>
</dbReference>
<dbReference type="GO" id="GO:0016758">
    <property type="term" value="F:hexosyltransferase activity"/>
    <property type="evidence" value="ECO:0007669"/>
    <property type="project" value="UniProtKB-ARBA"/>
</dbReference>
<proteinExistence type="predicted"/>
<dbReference type="GO" id="GO:0008194">
    <property type="term" value="F:UDP-glycosyltransferase activity"/>
    <property type="evidence" value="ECO:0007669"/>
    <property type="project" value="InterPro"/>
</dbReference>
<dbReference type="CDD" id="cd03784">
    <property type="entry name" value="GT1_Gtf-like"/>
    <property type="match status" value="1"/>
</dbReference>
<name>A0A0F6W1M6_9BACT</name>
<dbReference type="Proteomes" id="UP000034883">
    <property type="component" value="Chromosome"/>
</dbReference>
<dbReference type="Gene3D" id="3.40.50.2000">
    <property type="entry name" value="Glycogen Phosphorylase B"/>
    <property type="match status" value="2"/>
</dbReference>
<evidence type="ECO:0000313" key="2">
    <source>
        <dbReference type="EMBL" id="AKF05206.1"/>
    </source>
</evidence>
<gene>
    <name evidence="2" type="ORF">DB32_002355</name>
</gene>
<keyword evidence="3" id="KW-1185">Reference proteome</keyword>